<dbReference type="PANTHER" id="PTHR31423">
    <property type="entry name" value="YBAK DOMAIN-CONTAINING PROTEIN"/>
    <property type="match status" value="1"/>
</dbReference>
<dbReference type="AlphaFoldDB" id="A0A4R7AVY6"/>
<dbReference type="Proteomes" id="UP000295611">
    <property type="component" value="Unassembled WGS sequence"/>
</dbReference>
<sequence length="161" mass="18131">MQEAGLYTLLAELSITFEKVEHPPFGSVSDYHREGITFPGQNVKNLFLKNRKGNRYYLLVLDELKTADLASVAAQIDEARLSFASEERLQEYLHLSAGSVTPFGLANDAEHRVTVLLDNDIDPERLIGFHPMVNHSTLCISVPDFLRFLRHTGHEPRGVNV</sequence>
<dbReference type="InterPro" id="IPR036754">
    <property type="entry name" value="YbaK/aa-tRNA-synt-asso_dom_sf"/>
</dbReference>
<dbReference type="Gene3D" id="3.90.960.10">
    <property type="entry name" value="YbaK/aminoacyl-tRNA synthetase-associated domain"/>
    <property type="match status" value="1"/>
</dbReference>
<accession>A0A4R7AVY6</accession>
<dbReference type="PANTHER" id="PTHR31423:SF3">
    <property type="entry name" value="PROLYL-TRNA SYNTHETASE ASSOCIATED DOMAIN-CONTAINING PROTEIN 1-RELATED"/>
    <property type="match status" value="1"/>
</dbReference>
<dbReference type="InterPro" id="IPR007214">
    <property type="entry name" value="YbaK/aa-tRNA-synth-assoc-dom"/>
</dbReference>
<name>A0A4R7AVY6_9NEIS</name>
<dbReference type="SUPFAM" id="SSF55826">
    <property type="entry name" value="YbaK/ProRS associated domain"/>
    <property type="match status" value="1"/>
</dbReference>
<proteinExistence type="inferred from homology"/>
<gene>
    <name evidence="3" type="ORF">DFP86_11911</name>
</gene>
<dbReference type="RefSeq" id="WP_133683892.1">
    <property type="nucleotide sequence ID" value="NZ_SNZP01000019.1"/>
</dbReference>
<evidence type="ECO:0000259" key="2">
    <source>
        <dbReference type="Pfam" id="PF04073"/>
    </source>
</evidence>
<dbReference type="Pfam" id="PF04073">
    <property type="entry name" value="tRNA_edit"/>
    <property type="match status" value="1"/>
</dbReference>
<evidence type="ECO:0000256" key="1">
    <source>
        <dbReference type="ARBA" id="ARBA00010201"/>
    </source>
</evidence>
<dbReference type="EMBL" id="SNZP01000019">
    <property type="protein sequence ID" value="TDR71429.1"/>
    <property type="molecule type" value="Genomic_DNA"/>
</dbReference>
<evidence type="ECO:0000313" key="3">
    <source>
        <dbReference type="EMBL" id="TDR71429.1"/>
    </source>
</evidence>
<comment type="similarity">
    <text evidence="1">Belongs to the PRORSD1 family.</text>
</comment>
<reference evidence="3 4" key="1">
    <citation type="submission" date="2019-03" db="EMBL/GenBank/DDBJ databases">
        <title>Genomic Encyclopedia of Type Strains, Phase III (KMG-III): the genomes of soil and plant-associated and newly described type strains.</title>
        <authorList>
            <person name="Whitman W."/>
        </authorList>
    </citation>
    <scope>NUCLEOTIDE SEQUENCE [LARGE SCALE GENOMIC DNA]</scope>
    <source>
        <strain evidence="3 4">CECT 8976</strain>
    </source>
</reference>
<protein>
    <submittedName>
        <fullName evidence="3">Ala-tRNA(Pro) hydrolase</fullName>
    </submittedName>
</protein>
<dbReference type="GO" id="GO:0002161">
    <property type="term" value="F:aminoacyl-tRNA deacylase activity"/>
    <property type="evidence" value="ECO:0007669"/>
    <property type="project" value="InterPro"/>
</dbReference>
<evidence type="ECO:0000313" key="4">
    <source>
        <dbReference type="Proteomes" id="UP000295611"/>
    </source>
</evidence>
<dbReference type="OrthoDB" id="5145315at2"/>
<dbReference type="InterPro" id="IPR040285">
    <property type="entry name" value="ProX/PRXD1"/>
</dbReference>
<keyword evidence="4" id="KW-1185">Reference proteome</keyword>
<keyword evidence="3" id="KW-0378">Hydrolase</keyword>
<organism evidence="3 4">
    <name type="scientific">Paludibacterium purpuratum</name>
    <dbReference type="NCBI Taxonomy" id="1144873"/>
    <lineage>
        <taxon>Bacteria</taxon>
        <taxon>Pseudomonadati</taxon>
        <taxon>Pseudomonadota</taxon>
        <taxon>Betaproteobacteria</taxon>
        <taxon>Neisseriales</taxon>
        <taxon>Chromobacteriaceae</taxon>
        <taxon>Paludibacterium</taxon>
    </lineage>
</organism>
<comment type="caution">
    <text evidence="3">The sequence shown here is derived from an EMBL/GenBank/DDBJ whole genome shotgun (WGS) entry which is preliminary data.</text>
</comment>
<dbReference type="CDD" id="cd04335">
    <property type="entry name" value="PrdX_deacylase"/>
    <property type="match status" value="1"/>
</dbReference>
<feature type="domain" description="YbaK/aminoacyl-tRNA synthetase-associated" evidence="2">
    <location>
        <begin position="22"/>
        <end position="148"/>
    </location>
</feature>